<feature type="region of interest" description="Disordered" evidence="3">
    <location>
        <begin position="304"/>
        <end position="363"/>
    </location>
</feature>
<dbReference type="PaxDb" id="67767-A0A0J7KKV8"/>
<dbReference type="InterPro" id="IPR036875">
    <property type="entry name" value="Znf_CCHC_sf"/>
</dbReference>
<feature type="domain" description="CCHC-type" evidence="4">
    <location>
        <begin position="891"/>
        <end position="904"/>
    </location>
</feature>
<dbReference type="PROSITE" id="PS50158">
    <property type="entry name" value="ZF_CCHC"/>
    <property type="match status" value="1"/>
</dbReference>
<dbReference type="Proteomes" id="UP000036403">
    <property type="component" value="Unassembled WGS sequence"/>
</dbReference>
<dbReference type="Gene3D" id="4.10.60.10">
    <property type="entry name" value="Zinc finger, CCHC-type"/>
    <property type="match status" value="1"/>
</dbReference>
<dbReference type="InterPro" id="IPR043502">
    <property type="entry name" value="DNA/RNA_pol_sf"/>
</dbReference>
<organism evidence="6 7">
    <name type="scientific">Lasius niger</name>
    <name type="common">Black garden ant</name>
    <dbReference type="NCBI Taxonomy" id="67767"/>
    <lineage>
        <taxon>Eukaryota</taxon>
        <taxon>Metazoa</taxon>
        <taxon>Ecdysozoa</taxon>
        <taxon>Arthropoda</taxon>
        <taxon>Hexapoda</taxon>
        <taxon>Insecta</taxon>
        <taxon>Pterygota</taxon>
        <taxon>Neoptera</taxon>
        <taxon>Endopterygota</taxon>
        <taxon>Hymenoptera</taxon>
        <taxon>Apocrita</taxon>
        <taxon>Aculeata</taxon>
        <taxon>Formicoidea</taxon>
        <taxon>Formicidae</taxon>
        <taxon>Formicinae</taxon>
        <taxon>Lasius</taxon>
        <taxon>Lasius</taxon>
    </lineage>
</organism>
<feature type="domain" description="Reverse transcriptase" evidence="5">
    <location>
        <begin position="1098"/>
        <end position="1359"/>
    </location>
</feature>
<keyword evidence="1" id="KW-0863">Zinc-finger</keyword>
<dbReference type="STRING" id="67767.A0A0J7KKV8"/>
<evidence type="ECO:0000256" key="1">
    <source>
        <dbReference type="PROSITE-ProRule" id="PRU00047"/>
    </source>
</evidence>
<protein>
    <submittedName>
        <fullName evidence="6">Reverse transcriptase</fullName>
    </submittedName>
</protein>
<evidence type="ECO:0000259" key="5">
    <source>
        <dbReference type="PROSITE" id="PS50878"/>
    </source>
</evidence>
<keyword evidence="6" id="KW-0808">Transferase</keyword>
<dbReference type="EMBL" id="LBMM01006155">
    <property type="protein sequence ID" value="KMQ90874.1"/>
    <property type="molecule type" value="Genomic_DNA"/>
</dbReference>
<proteinExistence type="predicted"/>
<feature type="region of interest" description="Disordered" evidence="3">
    <location>
        <begin position="36"/>
        <end position="102"/>
    </location>
</feature>
<accession>A0A0J7KKV8</accession>
<feature type="region of interest" description="Disordered" evidence="3">
    <location>
        <begin position="504"/>
        <end position="583"/>
    </location>
</feature>
<evidence type="ECO:0000313" key="6">
    <source>
        <dbReference type="EMBL" id="KMQ90874.1"/>
    </source>
</evidence>
<dbReference type="PROSITE" id="PS50878">
    <property type="entry name" value="RT_POL"/>
    <property type="match status" value="1"/>
</dbReference>
<keyword evidence="2" id="KW-0175">Coiled coil</keyword>
<comment type="caution">
    <text evidence="6">The sequence shown here is derived from an EMBL/GenBank/DDBJ whole genome shotgun (WGS) entry which is preliminary data.</text>
</comment>
<dbReference type="GO" id="GO:0003676">
    <property type="term" value="F:nucleic acid binding"/>
    <property type="evidence" value="ECO:0007669"/>
    <property type="project" value="InterPro"/>
</dbReference>
<feature type="compositionally biased region" description="Polar residues" evidence="3">
    <location>
        <begin position="231"/>
        <end position="240"/>
    </location>
</feature>
<gene>
    <name evidence="6" type="ORF">RF55_9320</name>
</gene>
<evidence type="ECO:0000256" key="2">
    <source>
        <dbReference type="SAM" id="Coils"/>
    </source>
</evidence>
<dbReference type="PANTHER" id="PTHR19446">
    <property type="entry name" value="REVERSE TRANSCRIPTASES"/>
    <property type="match status" value="1"/>
</dbReference>
<feature type="compositionally biased region" description="Basic and acidic residues" evidence="3">
    <location>
        <begin position="504"/>
        <end position="514"/>
    </location>
</feature>
<name>A0A0J7KKV8_LASNI</name>
<keyword evidence="6" id="KW-0695">RNA-directed DNA polymerase</keyword>
<dbReference type="OrthoDB" id="7554612at2759"/>
<feature type="compositionally biased region" description="Basic and acidic residues" evidence="3">
    <location>
        <begin position="540"/>
        <end position="561"/>
    </location>
</feature>
<dbReference type="GO" id="GO:0008270">
    <property type="term" value="F:zinc ion binding"/>
    <property type="evidence" value="ECO:0007669"/>
    <property type="project" value="UniProtKB-KW"/>
</dbReference>
<keyword evidence="1" id="KW-0479">Metal-binding</keyword>
<dbReference type="SUPFAM" id="SSF56672">
    <property type="entry name" value="DNA/RNA polymerases"/>
    <property type="match status" value="1"/>
</dbReference>
<keyword evidence="1" id="KW-0862">Zinc</keyword>
<feature type="compositionally biased region" description="Polar residues" evidence="3">
    <location>
        <begin position="319"/>
        <end position="331"/>
    </location>
</feature>
<feature type="compositionally biased region" description="Basic and acidic residues" evidence="3">
    <location>
        <begin position="574"/>
        <end position="583"/>
    </location>
</feature>
<keyword evidence="6" id="KW-0548">Nucleotidyltransferase</keyword>
<dbReference type="InterPro" id="IPR000477">
    <property type="entry name" value="RT_dom"/>
</dbReference>
<feature type="compositionally biased region" description="Low complexity" evidence="3">
    <location>
        <begin position="338"/>
        <end position="354"/>
    </location>
</feature>
<evidence type="ECO:0000256" key="3">
    <source>
        <dbReference type="SAM" id="MobiDB-lite"/>
    </source>
</evidence>
<evidence type="ECO:0000313" key="7">
    <source>
        <dbReference type="Proteomes" id="UP000036403"/>
    </source>
</evidence>
<dbReference type="GO" id="GO:0003964">
    <property type="term" value="F:RNA-directed DNA polymerase activity"/>
    <property type="evidence" value="ECO:0007669"/>
    <property type="project" value="UniProtKB-KW"/>
</dbReference>
<sequence length="1359" mass="151579">MDVAAKTALDEIVFHEELGDDWLNIELVEQARIRRGEADCSRGGSSRRRDQNSTNMMEGKNIEESLPPQGIRTPSEGRTDPTVPGVCVSSSSVGPAPPLTAGGELETATAAADFEEDTNDPLKITSVDCPPFSQEFGDSQDIYQNLRDDAETVSQDVNNTNMETCITQTPVPGVKRKKEVSPDAVTPSDDERDLKNTGLRRVPYVSLRRLRPRKKKPPQESLDDEGEVLGETSSAKMSTDSEPDLGVEDVGQTERKVKRRGSAKRLIPSADESEVEITGIEYPDASTIKKLRSRGKELIAAVDEANEKSCDSSPARKTATGQNPRTDISTRSRVKNLSKGSASGSSKGCKVASSSDEDEGEEFAPGELRVMGAIEVGALGLNFLKQLENWRFNSRSLNEKTSRKMRRKLVETTEIMNTLIFKAEASSDPDSVRLRNKQLMVDLEKSRVEGMRRNKEVDELDLMVEALKKQVIELENKLDDVEQERERERAWWRLAKSKARRKEIQEQEVRESSKTTDTGIIIAEASRSPEVEKIPNLPEMESRSEHQDVERWGDLGIEDPRTSSSLPSRKPVNIKKDGDQIDELSKRINELVRMRAELRKDRKVEDIESGGESSKPREKPLPQRTPRNKTKSKPKVTSNVQLVPPRSGEETSDQTKNQIKHAGGSDWNNNFPKNEWTDVRKRDGVKKKQRKPDPDSVLPTPCSGVQSRSRTRAPDVKGPKPTAAVKRRPPRTAAVMITKQTEGFSYAAALKKAREAVSLEDLKIERTKIRKAANGSLLIEVLGPNSAGKALELKDKLHEVLKDQARVTRPVAKGEIRLVGLHDAIPPDKIANVVAKCGAAIKMANMRKVNIGWTMARVDLLDSRPTQCFRCWRFGHLKHACTSKVDYSGLCFRCGGENHAARYCNAPPACKICMVEGKPFNHRLGSDLCPAAKTMANTNRSRPSLDLLMHHAKEMGVGILMISEPPYSVPSSDNWFLSEDGKAAIFCNLDFIGMRCRLAKKGPRFGPASPSLTELLDSEILSDLLDSLFPRNNLPDPIVDWSDFVWSDKWLVSVPEATRVIKEVSSSTKAPGLDGFRITVWKRATEDIFAWVTHLFNICLKRGEFPTAWKCANLVLIPKSGKSTTMELPKARPICLIDEIGKAFERVIVSRITQWQLDHPESDISRNQYGFQKQRSTCDTLNLLKEITSSAVRDGGLAVVISLDIRNAFNSIPWRIIRKALRHKGFPTYIRRILDSYLSDRTIWYTGRDGRRLARSMEAGVPQDSVLGPILWNIAFDPVLELADEDENSHIICYADDTLIVVTGRDWRFVRVRAGILVARVIRRMASLGLSVSAEKTETMLFRSKGIEVLPCSITVGGP</sequence>
<dbReference type="InterPro" id="IPR001878">
    <property type="entry name" value="Znf_CCHC"/>
</dbReference>
<feature type="compositionally biased region" description="Low complexity" evidence="3">
    <location>
        <begin position="83"/>
        <end position="102"/>
    </location>
</feature>
<feature type="compositionally biased region" description="Basic and acidic residues" evidence="3">
    <location>
        <begin position="595"/>
        <end position="606"/>
    </location>
</feature>
<dbReference type="SMART" id="SM00343">
    <property type="entry name" value="ZnF_C2HC"/>
    <property type="match status" value="2"/>
</dbReference>
<keyword evidence="7" id="KW-1185">Reference proteome</keyword>
<evidence type="ECO:0000259" key="4">
    <source>
        <dbReference type="PROSITE" id="PS50158"/>
    </source>
</evidence>
<feature type="region of interest" description="Disordered" evidence="3">
    <location>
        <begin position="167"/>
        <end position="288"/>
    </location>
</feature>
<feature type="coiled-coil region" evidence="2">
    <location>
        <begin position="457"/>
        <end position="491"/>
    </location>
</feature>
<dbReference type="SUPFAM" id="SSF57756">
    <property type="entry name" value="Retrovirus zinc finger-like domains"/>
    <property type="match status" value="1"/>
</dbReference>
<reference evidence="6 7" key="1">
    <citation type="submission" date="2015-04" db="EMBL/GenBank/DDBJ databases">
        <title>Lasius niger genome sequencing.</title>
        <authorList>
            <person name="Konorov E.A."/>
            <person name="Nikitin M.A."/>
            <person name="Kirill M.V."/>
            <person name="Chang P."/>
        </authorList>
    </citation>
    <scope>NUCLEOTIDE SEQUENCE [LARGE SCALE GENOMIC DNA]</scope>
    <source>
        <tissue evidence="6">Whole</tissue>
    </source>
</reference>
<dbReference type="CDD" id="cd01650">
    <property type="entry name" value="RT_nLTR_like"/>
    <property type="match status" value="1"/>
</dbReference>
<dbReference type="Pfam" id="PF00078">
    <property type="entry name" value="RVT_1"/>
    <property type="match status" value="1"/>
</dbReference>
<feature type="region of interest" description="Disordered" evidence="3">
    <location>
        <begin position="595"/>
        <end position="730"/>
    </location>
</feature>